<keyword evidence="3" id="KW-1185">Reference proteome</keyword>
<dbReference type="GO" id="GO:0005829">
    <property type="term" value="C:cytosol"/>
    <property type="evidence" value="ECO:0007669"/>
    <property type="project" value="TreeGrafter"/>
</dbReference>
<dbReference type="NCBIfam" id="NF005743">
    <property type="entry name" value="PRK07567.1"/>
    <property type="match status" value="1"/>
</dbReference>
<dbReference type="InterPro" id="IPR029062">
    <property type="entry name" value="Class_I_gatase-like"/>
</dbReference>
<dbReference type="AlphaFoldDB" id="A0A3N4Z7G4"/>
<dbReference type="CDD" id="cd01741">
    <property type="entry name" value="GATase1_1"/>
    <property type="match status" value="1"/>
</dbReference>
<dbReference type="InterPro" id="IPR017926">
    <property type="entry name" value="GATASE"/>
</dbReference>
<dbReference type="Pfam" id="PF00117">
    <property type="entry name" value="GATase"/>
    <property type="match status" value="1"/>
</dbReference>
<evidence type="ECO:0000313" key="3">
    <source>
        <dbReference type="Proteomes" id="UP000280726"/>
    </source>
</evidence>
<name>A0A3N4Z7G4_9MICO</name>
<evidence type="ECO:0000259" key="1">
    <source>
        <dbReference type="Pfam" id="PF00117"/>
    </source>
</evidence>
<protein>
    <submittedName>
        <fullName evidence="2">GMP synthase (Glutamine-hydrolysing)</fullName>
    </submittedName>
</protein>
<evidence type="ECO:0000313" key="2">
    <source>
        <dbReference type="EMBL" id="RPF27120.1"/>
    </source>
</evidence>
<organism evidence="2 3">
    <name type="scientific">Georgenia muralis</name>
    <dbReference type="NCBI Taxonomy" id="154117"/>
    <lineage>
        <taxon>Bacteria</taxon>
        <taxon>Bacillati</taxon>
        <taxon>Actinomycetota</taxon>
        <taxon>Actinomycetes</taxon>
        <taxon>Micrococcales</taxon>
        <taxon>Bogoriellaceae</taxon>
        <taxon>Georgenia</taxon>
    </lineage>
</organism>
<dbReference type="Proteomes" id="UP000280726">
    <property type="component" value="Unassembled WGS sequence"/>
</dbReference>
<dbReference type="PANTHER" id="PTHR42695">
    <property type="entry name" value="GLUTAMINE AMIDOTRANSFERASE YLR126C-RELATED"/>
    <property type="match status" value="1"/>
</dbReference>
<dbReference type="SUPFAM" id="SSF52317">
    <property type="entry name" value="Class I glutamine amidotransferase-like"/>
    <property type="match status" value="1"/>
</dbReference>
<accession>A0A3N4Z7G4</accession>
<sequence length="246" mass="26920">MPVKPFLLLATRPEDAAADGEYEAFLRHAGLQERELVRIRVESVPIPTLDPADWSGIFVGGSPFTGSIPREHKGDTQLRVEAELARVLDMVVDVDFPFLGACYGVGTLGSHQGASIDGTYAEPISAPTVELTDAGLVDPLLAGVAPVFQAFVGHKEAVSRLPEHAVLLARSASCPVQMFRVKTHLYATQFHPELDRTGLMERVRIYRDAGYYEPGEEAAIETMAAAATVDSAHRLLRNFVERYARY</sequence>
<gene>
    <name evidence="2" type="ORF">EDD32_1585</name>
</gene>
<dbReference type="EMBL" id="RKRA01000001">
    <property type="protein sequence ID" value="RPF27120.1"/>
    <property type="molecule type" value="Genomic_DNA"/>
</dbReference>
<feature type="domain" description="Glutamine amidotransferase" evidence="1">
    <location>
        <begin position="84"/>
        <end position="195"/>
    </location>
</feature>
<reference evidence="2 3" key="1">
    <citation type="submission" date="2018-11" db="EMBL/GenBank/DDBJ databases">
        <title>Sequencing the genomes of 1000 actinobacteria strains.</title>
        <authorList>
            <person name="Klenk H.-P."/>
        </authorList>
    </citation>
    <scope>NUCLEOTIDE SEQUENCE [LARGE SCALE GENOMIC DNA]</scope>
    <source>
        <strain evidence="2 3">DSM 14418</strain>
    </source>
</reference>
<dbReference type="InterPro" id="IPR044992">
    <property type="entry name" value="ChyE-like"/>
</dbReference>
<dbReference type="PROSITE" id="PS51273">
    <property type="entry name" value="GATASE_TYPE_1"/>
    <property type="match status" value="1"/>
</dbReference>
<dbReference type="PANTHER" id="PTHR42695:SF5">
    <property type="entry name" value="GLUTAMINE AMIDOTRANSFERASE YLR126C-RELATED"/>
    <property type="match status" value="1"/>
</dbReference>
<dbReference type="Gene3D" id="3.40.50.880">
    <property type="match status" value="1"/>
</dbReference>
<comment type="caution">
    <text evidence="2">The sequence shown here is derived from an EMBL/GenBank/DDBJ whole genome shotgun (WGS) entry which is preliminary data.</text>
</comment>
<proteinExistence type="predicted"/>